<comment type="catalytic activity">
    <reaction evidence="7">
        <text>glyoxylate + L-alanine = glycine + pyruvate</text>
        <dbReference type="Rhea" id="RHEA:24248"/>
        <dbReference type="ChEBI" id="CHEBI:15361"/>
        <dbReference type="ChEBI" id="CHEBI:36655"/>
        <dbReference type="ChEBI" id="CHEBI:57305"/>
        <dbReference type="ChEBI" id="CHEBI:57972"/>
        <dbReference type="EC" id="2.6.1.44"/>
    </reaction>
</comment>
<dbReference type="PIRSF" id="PIRSF000524">
    <property type="entry name" value="SPT"/>
    <property type="match status" value="1"/>
</dbReference>
<organism evidence="11 12">
    <name type="scientific">Pocillopora meandrina</name>
    <dbReference type="NCBI Taxonomy" id="46732"/>
    <lineage>
        <taxon>Eukaryota</taxon>
        <taxon>Metazoa</taxon>
        <taxon>Cnidaria</taxon>
        <taxon>Anthozoa</taxon>
        <taxon>Hexacorallia</taxon>
        <taxon>Scleractinia</taxon>
        <taxon>Astrocoeniina</taxon>
        <taxon>Pocilloporidae</taxon>
        <taxon>Pocillopora</taxon>
    </lineage>
</organism>
<dbReference type="InterPro" id="IPR000192">
    <property type="entry name" value="Aminotrans_V_dom"/>
</dbReference>
<dbReference type="AlphaFoldDB" id="A0AAU9WWY1"/>
<dbReference type="NCBIfam" id="TIGR03301">
    <property type="entry name" value="PhnW-AepZ"/>
    <property type="match status" value="1"/>
</dbReference>
<feature type="modified residue" description="N6-(pyridoxal phosphate)lysine" evidence="9">
    <location>
        <position position="242"/>
    </location>
</feature>
<dbReference type="InterPro" id="IPR015421">
    <property type="entry name" value="PyrdxlP-dep_Trfase_major"/>
</dbReference>
<evidence type="ECO:0000256" key="5">
    <source>
        <dbReference type="ARBA" id="ARBA00023317"/>
    </source>
</evidence>
<dbReference type="PANTHER" id="PTHR42778:SF1">
    <property type="entry name" value="2-AMINOETHYLPHOSPHONATE--PYRUVATE TRANSAMINASE"/>
    <property type="match status" value="1"/>
</dbReference>
<dbReference type="PANTHER" id="PTHR42778">
    <property type="entry name" value="2-AMINOETHYLPHOSPHONATE--PYRUVATE TRANSAMINASE"/>
    <property type="match status" value="1"/>
</dbReference>
<accession>A0AAU9WWY1</accession>
<proteinExistence type="inferred from homology"/>
<feature type="domain" description="Aminotransferase class V" evidence="10">
    <location>
        <begin position="71"/>
        <end position="341"/>
    </location>
</feature>
<evidence type="ECO:0000256" key="8">
    <source>
        <dbReference type="PIRSR" id="PIRSR000524-1"/>
    </source>
</evidence>
<dbReference type="EMBL" id="CALNXJ010000023">
    <property type="protein sequence ID" value="CAH3128797.1"/>
    <property type="molecule type" value="Genomic_DNA"/>
</dbReference>
<keyword evidence="5" id="KW-0670">Pyruvate</keyword>
<dbReference type="InterPro" id="IPR015422">
    <property type="entry name" value="PyrdxlP-dep_Trfase_small"/>
</dbReference>
<evidence type="ECO:0000313" key="12">
    <source>
        <dbReference type="Proteomes" id="UP001159428"/>
    </source>
</evidence>
<evidence type="ECO:0000256" key="1">
    <source>
        <dbReference type="ARBA" id="ARBA00001933"/>
    </source>
</evidence>
<evidence type="ECO:0000256" key="6">
    <source>
        <dbReference type="ARBA" id="ARBA00049460"/>
    </source>
</evidence>
<gene>
    <name evidence="11" type="ORF">PMEA_00013110</name>
</gene>
<dbReference type="SUPFAM" id="SSF53383">
    <property type="entry name" value="PLP-dependent transferases"/>
    <property type="match status" value="1"/>
</dbReference>
<keyword evidence="12" id="KW-1185">Reference proteome</keyword>
<dbReference type="Proteomes" id="UP001159428">
    <property type="component" value="Unassembled WGS sequence"/>
</dbReference>
<evidence type="ECO:0000259" key="10">
    <source>
        <dbReference type="Pfam" id="PF00266"/>
    </source>
</evidence>
<dbReference type="EC" id="2.6.1.44" evidence="7"/>
<feature type="binding site" evidence="8">
    <location>
        <position position="387"/>
    </location>
    <ligand>
        <name>substrate</name>
    </ligand>
</feature>
<dbReference type="HAMAP" id="MF_01376">
    <property type="entry name" value="PhnW_aminotrans_5"/>
    <property type="match status" value="1"/>
</dbReference>
<dbReference type="Gene3D" id="3.40.640.10">
    <property type="entry name" value="Type I PLP-dependent aspartate aminotransferase-like (Major domain)"/>
    <property type="match status" value="1"/>
</dbReference>
<comment type="catalytic activity">
    <reaction evidence="6">
        <text>(2-aminoethyl)phosphonate + pyruvate = phosphonoacetaldehyde + L-alanine</text>
        <dbReference type="Rhea" id="RHEA:17021"/>
        <dbReference type="ChEBI" id="CHEBI:15361"/>
        <dbReference type="ChEBI" id="CHEBI:57418"/>
        <dbReference type="ChEBI" id="CHEBI:57972"/>
        <dbReference type="ChEBI" id="CHEBI:58383"/>
        <dbReference type="EC" id="2.6.1.37"/>
    </reaction>
</comment>
<evidence type="ECO:0000256" key="2">
    <source>
        <dbReference type="ARBA" id="ARBA00022576"/>
    </source>
</evidence>
<keyword evidence="4 7" id="KW-0663">Pyridoxal phosphate</keyword>
<dbReference type="Gene3D" id="3.90.1150.10">
    <property type="entry name" value="Aspartate Aminotransferase, domain 1"/>
    <property type="match status" value="1"/>
</dbReference>
<name>A0AAU9WWY1_9CNID</name>
<keyword evidence="3" id="KW-0808">Transferase</keyword>
<dbReference type="InterPro" id="IPR015424">
    <property type="entry name" value="PyrdxlP-dep_Trfase"/>
</dbReference>
<dbReference type="GO" id="GO:0008453">
    <property type="term" value="F:alanine-glyoxylate transaminase activity"/>
    <property type="evidence" value="ECO:0007669"/>
    <property type="project" value="UniProtKB-EC"/>
</dbReference>
<evidence type="ECO:0000256" key="9">
    <source>
        <dbReference type="PIRSR" id="PIRSR000524-50"/>
    </source>
</evidence>
<evidence type="ECO:0000256" key="4">
    <source>
        <dbReference type="ARBA" id="ARBA00022898"/>
    </source>
</evidence>
<dbReference type="GO" id="GO:0019700">
    <property type="term" value="P:organic phosphonate catabolic process"/>
    <property type="evidence" value="ECO:0007669"/>
    <property type="project" value="InterPro"/>
</dbReference>
<sequence>MAFRSVIARPLWHAARACKRSPQVLGGSWRLCSAKSSLDEPGMNFETHRDKKLFTPGPLGVSFETKRAMLRDLGSRDTEFIRVVKTIRSRLLEIAGVSPEVFTTVLLQGSGTYAVEAVLTTTTPREGGKVFIIECGSYGKRMMKICEVAGIETVVFHGAEDSKVDLKKVEEILKSDKSITNVAMVHCETSTGVIHPVAEVGKLVKAHAPDASFFVDAMSSFGAVPLNLDLANIDFMVSSANKCIEGVPGFSFVIGHIESLKKCKGWARSLSLDIVDQYEGLNQNGQFRFTPATHAMLAFRRALSEFKAEGGVDGRANRYMENCNLLQDGMRKMGFKKFLDDTHEGYIITSYYNPKHPNYNFEDFYNRLNSKDQVIYPGKVSTADCFRIGNIGKLYPADMQHLLKCIEEVLGEMGIPVPLEE</sequence>
<protein>
    <recommendedName>
        <fullName evidence="7">Alanine--glyoxylate aminotransferase</fullName>
        <ecNumber evidence="7">2.6.1.44</ecNumber>
    </recommendedName>
</protein>
<dbReference type="GO" id="GO:0047304">
    <property type="term" value="F:2-aminoethylphosphonate-pyruvate transaminase activity"/>
    <property type="evidence" value="ECO:0007669"/>
    <property type="project" value="UniProtKB-EC"/>
</dbReference>
<dbReference type="InterPro" id="IPR024169">
    <property type="entry name" value="SP_NH2Trfase/AEP_transaminase"/>
</dbReference>
<reference evidence="11 12" key="1">
    <citation type="submission" date="2022-05" db="EMBL/GenBank/DDBJ databases">
        <authorList>
            <consortium name="Genoscope - CEA"/>
            <person name="William W."/>
        </authorList>
    </citation>
    <scope>NUCLEOTIDE SEQUENCE [LARGE SCALE GENOMIC DNA]</scope>
</reference>
<evidence type="ECO:0000313" key="11">
    <source>
        <dbReference type="EMBL" id="CAH3128797.1"/>
    </source>
</evidence>
<evidence type="ECO:0000256" key="7">
    <source>
        <dbReference type="PIRNR" id="PIRNR000524"/>
    </source>
</evidence>
<dbReference type="NCBIfam" id="TIGR02326">
    <property type="entry name" value="transamin_PhnW"/>
    <property type="match status" value="1"/>
</dbReference>
<dbReference type="NCBIfam" id="NF010006">
    <property type="entry name" value="PRK13479.1"/>
    <property type="match status" value="1"/>
</dbReference>
<dbReference type="Pfam" id="PF00266">
    <property type="entry name" value="Aminotran_5"/>
    <property type="match status" value="1"/>
</dbReference>
<comment type="similarity">
    <text evidence="7">Belongs to the class-V pyridoxal-phosphate-dependent aminotransferase family.</text>
</comment>
<comment type="caution">
    <text evidence="11">The sequence shown here is derived from an EMBL/GenBank/DDBJ whole genome shotgun (WGS) entry which is preliminary data.</text>
</comment>
<keyword evidence="2" id="KW-0032">Aminotransferase</keyword>
<evidence type="ECO:0000256" key="3">
    <source>
        <dbReference type="ARBA" id="ARBA00022679"/>
    </source>
</evidence>
<dbReference type="InterPro" id="IPR012703">
    <property type="entry name" value="NH2EtPonate_pyrv_transaminase"/>
</dbReference>
<comment type="cofactor">
    <cofactor evidence="1 7 9">
        <name>pyridoxal 5'-phosphate</name>
        <dbReference type="ChEBI" id="CHEBI:597326"/>
    </cofactor>
</comment>